<evidence type="ECO:0000256" key="1">
    <source>
        <dbReference type="ARBA" id="ARBA00004162"/>
    </source>
</evidence>
<dbReference type="PANTHER" id="PTHR39083:SF1">
    <property type="entry name" value="CYCLIC DI-GMP-BINDING PROTEIN"/>
    <property type="match status" value="1"/>
</dbReference>
<evidence type="ECO:0000256" key="6">
    <source>
        <dbReference type="SAM" id="Phobius"/>
    </source>
</evidence>
<dbReference type="Pfam" id="PF03170">
    <property type="entry name" value="BcsB"/>
    <property type="match status" value="1"/>
</dbReference>
<evidence type="ECO:0000313" key="8">
    <source>
        <dbReference type="Proteomes" id="UP000266301"/>
    </source>
</evidence>
<dbReference type="GO" id="GO:0006011">
    <property type="term" value="P:UDP-alpha-D-glucose metabolic process"/>
    <property type="evidence" value="ECO:0007669"/>
    <property type="project" value="InterPro"/>
</dbReference>
<keyword evidence="3 6" id="KW-0812">Transmembrane</keyword>
<dbReference type="Gene3D" id="2.60.120.260">
    <property type="entry name" value="Galactose-binding domain-like"/>
    <property type="match status" value="2"/>
</dbReference>
<dbReference type="GO" id="GO:0005886">
    <property type="term" value="C:plasma membrane"/>
    <property type="evidence" value="ECO:0007669"/>
    <property type="project" value="UniProtKB-SubCell"/>
</dbReference>
<dbReference type="KEGG" id="cfer:D4Z93_07805"/>
<dbReference type="InterPro" id="IPR018513">
    <property type="entry name" value="Cell_synthase_bac"/>
</dbReference>
<evidence type="ECO:0000256" key="2">
    <source>
        <dbReference type="ARBA" id="ARBA00022475"/>
    </source>
</evidence>
<dbReference type="RefSeq" id="WP_119972164.1">
    <property type="nucleotide sequence ID" value="NZ_CP032416.1"/>
</dbReference>
<name>A0A386H405_9CLOT</name>
<dbReference type="EMBL" id="CP032416">
    <property type="protein sequence ID" value="AYD40432.1"/>
    <property type="molecule type" value="Genomic_DNA"/>
</dbReference>
<feature type="transmembrane region" description="Helical" evidence="6">
    <location>
        <begin position="7"/>
        <end position="31"/>
    </location>
</feature>
<keyword evidence="8" id="KW-1185">Reference proteome</keyword>
<proteinExistence type="predicted"/>
<evidence type="ECO:0000256" key="4">
    <source>
        <dbReference type="ARBA" id="ARBA00022989"/>
    </source>
</evidence>
<dbReference type="AlphaFoldDB" id="A0A386H405"/>
<protein>
    <submittedName>
        <fullName evidence="7">Cellulose synthase</fullName>
    </submittedName>
</protein>
<evidence type="ECO:0000256" key="3">
    <source>
        <dbReference type="ARBA" id="ARBA00022692"/>
    </source>
</evidence>
<accession>A0A386H405</accession>
<dbReference type="OrthoDB" id="2655838at2"/>
<sequence length="696" mass="79448">MNKHKCSIYALIILVVFTINIGCSHLIVYAASDNMKYKTFNLGSDINFKGVFSSHSLYFNVDDYSVVKSLEANVAFYISQLITEKQNATITLSVNGTPFYSARVFYKDTEEEQNIKVTIPIALIKTGLNEFKIETYSRISDKPCTDDVNNGNWITLKSSSNILMGFMYKESTNNISEFPYPFNKVNENNKYNTVIAIPDNYKEEQLTAALMLQSYLGEVNKGEDYNGLIVKYSSIPGDKNIIYIGGFNDLPDKIKSQYSGLGKQDYKEYAFIRKSDSPFNDNNKLISIVSENGNMLINAVKLLMNKDLATQINTDTFKLDNGVKVDNEIKEESSKLTFKDLGLDEMQLKGPFRQSGSISYSLPANRTLASGAKIRLFMRYSQNLDFDRSLLTIYINGIPIGSKKLDKDLAYGDQLELNIPKDVNMSSNIDIKIAFDLEQKNSTCEFRQEETPWALVTGDSYIYIPSNKIDFYKFDTYPEPFVSERQFNDIAFVVPENLSENEIEGISKIFSYMGRDICYNNGILKVINEKNFSDKYNNMNLIVYGTPENNKLIKTLNSRLWFRYNDNYKSFIGTEKLYLTEPYNSNISIFQFDESPYDKDKAALVLTSPNKDLLLKSLVFLSSTNQISKLSGDCALIDNFGNIKTFQFKKDKTNFVYNEFKNINTNGKMFVGFMGMFLAFSIVAVALYLYKNKKFK</sequence>
<feature type="transmembrane region" description="Helical" evidence="6">
    <location>
        <begin position="669"/>
        <end position="690"/>
    </location>
</feature>
<keyword evidence="4 6" id="KW-1133">Transmembrane helix</keyword>
<comment type="subcellular location">
    <subcellularLocation>
        <location evidence="1">Cell membrane</location>
        <topology evidence="1">Single-pass membrane protein</topology>
    </subcellularLocation>
</comment>
<dbReference type="PANTHER" id="PTHR39083">
    <property type="entry name" value="CYCLIC DI-GMP-BINDING PROTEIN"/>
    <property type="match status" value="1"/>
</dbReference>
<evidence type="ECO:0000313" key="7">
    <source>
        <dbReference type="EMBL" id="AYD40432.1"/>
    </source>
</evidence>
<organism evidence="7 8">
    <name type="scientific">Clostridium fermenticellae</name>
    <dbReference type="NCBI Taxonomy" id="2068654"/>
    <lineage>
        <taxon>Bacteria</taxon>
        <taxon>Bacillati</taxon>
        <taxon>Bacillota</taxon>
        <taxon>Clostridia</taxon>
        <taxon>Eubacteriales</taxon>
        <taxon>Clostridiaceae</taxon>
        <taxon>Clostridium</taxon>
    </lineage>
</organism>
<gene>
    <name evidence="7" type="ORF">D4Z93_07805</name>
</gene>
<dbReference type="Proteomes" id="UP000266301">
    <property type="component" value="Chromosome"/>
</dbReference>
<keyword evidence="5 6" id="KW-0472">Membrane</keyword>
<evidence type="ECO:0000256" key="5">
    <source>
        <dbReference type="ARBA" id="ARBA00023136"/>
    </source>
</evidence>
<reference evidence="7 8" key="1">
    <citation type="journal article" date="2019" name="Int. J. Syst. Evol. Microbiol.">
        <title>Clostridium fermenticellae sp. nov., isolated from the mud in a fermentation cellar for the production of the Chinese liquor, baijiu.</title>
        <authorList>
            <person name="Xu P.X."/>
            <person name="Chai L.J."/>
            <person name="Qiu T."/>
            <person name="Zhang X.J."/>
            <person name="Lu Z.M."/>
            <person name="Xiao C."/>
            <person name="Wang S.T."/>
            <person name="Shen C.H."/>
            <person name="Shi J.S."/>
            <person name="Xu Z.H."/>
        </authorList>
    </citation>
    <scope>NUCLEOTIDE SEQUENCE [LARGE SCALE GENOMIC DNA]</scope>
    <source>
        <strain evidence="7 8">JN500901</strain>
    </source>
</reference>
<keyword evidence="2" id="KW-1003">Cell membrane</keyword>